<dbReference type="AlphaFoldDB" id="A0A8B6D849"/>
<feature type="domain" description="Apple" evidence="8">
    <location>
        <begin position="476"/>
        <end position="554"/>
    </location>
</feature>
<dbReference type="PROSITE" id="PS00279">
    <property type="entry name" value="MACPF_1"/>
    <property type="match status" value="1"/>
</dbReference>
<dbReference type="GO" id="GO:0016020">
    <property type="term" value="C:membrane"/>
    <property type="evidence" value="ECO:0007669"/>
    <property type="project" value="UniProtKB-SubCell"/>
</dbReference>
<feature type="compositionally biased region" description="Polar residues" evidence="6">
    <location>
        <begin position="663"/>
        <end position="675"/>
    </location>
</feature>
<evidence type="ECO:0000256" key="5">
    <source>
        <dbReference type="ARBA" id="ARBA00023157"/>
    </source>
</evidence>
<proteinExistence type="predicted"/>
<dbReference type="PROSITE" id="PS50948">
    <property type="entry name" value="PAN"/>
    <property type="match status" value="2"/>
</dbReference>
<organism evidence="10 11">
    <name type="scientific">Mytilus galloprovincialis</name>
    <name type="common">Mediterranean mussel</name>
    <dbReference type="NCBI Taxonomy" id="29158"/>
    <lineage>
        <taxon>Eukaryota</taxon>
        <taxon>Metazoa</taxon>
        <taxon>Spiralia</taxon>
        <taxon>Lophotrochozoa</taxon>
        <taxon>Mollusca</taxon>
        <taxon>Bivalvia</taxon>
        <taxon>Autobranchia</taxon>
        <taxon>Pteriomorphia</taxon>
        <taxon>Mytilida</taxon>
        <taxon>Mytiloidea</taxon>
        <taxon>Mytilidae</taxon>
        <taxon>Mytilinae</taxon>
        <taxon>Mytilus</taxon>
    </lineage>
</organism>
<keyword evidence="5" id="KW-1015">Disulfide bond</keyword>
<comment type="subcellular location">
    <subcellularLocation>
        <location evidence="1">Membrane</location>
    </subcellularLocation>
    <subcellularLocation>
        <location evidence="2">Secreted</location>
    </subcellularLocation>
</comment>
<keyword evidence="11" id="KW-1185">Reference proteome</keyword>
<feature type="region of interest" description="Disordered" evidence="6">
    <location>
        <begin position="644"/>
        <end position="675"/>
    </location>
</feature>
<dbReference type="Pfam" id="PF00024">
    <property type="entry name" value="PAN_1"/>
    <property type="match status" value="1"/>
</dbReference>
<dbReference type="SMART" id="SM00457">
    <property type="entry name" value="MACPF"/>
    <property type="match status" value="1"/>
</dbReference>
<dbReference type="GO" id="GO:0005576">
    <property type="term" value="C:extracellular region"/>
    <property type="evidence" value="ECO:0007669"/>
    <property type="project" value="UniProtKB-SubCell"/>
</dbReference>
<evidence type="ECO:0000256" key="1">
    <source>
        <dbReference type="ARBA" id="ARBA00004370"/>
    </source>
</evidence>
<feature type="transmembrane region" description="Helical" evidence="7">
    <location>
        <begin position="62"/>
        <end position="83"/>
    </location>
</feature>
<keyword evidence="3" id="KW-0964">Secreted</keyword>
<dbReference type="Pfam" id="PF01823">
    <property type="entry name" value="MACPF"/>
    <property type="match status" value="1"/>
</dbReference>
<dbReference type="Pfam" id="PF14295">
    <property type="entry name" value="PAN_4"/>
    <property type="match status" value="1"/>
</dbReference>
<dbReference type="PROSITE" id="PS51412">
    <property type="entry name" value="MACPF_2"/>
    <property type="match status" value="1"/>
</dbReference>
<comment type="caution">
    <text evidence="10">The sequence shown here is derived from an EMBL/GenBank/DDBJ whole genome shotgun (WGS) entry which is preliminary data.</text>
</comment>
<sequence length="675" mass="76153">MSIDSKDYHDIYMENIQQKETIDNLQHQLTRICKYESHQNAPNYEKMKTKEKTTAQKTILKIGLLILAISFIAMAFFTAYAFVQLKNVSEKNDLVIKEAKDNNDVKGIIQAHSARKDDKDDDRDDDEDEFKLKLKPFRKYFFNVGMRNDYRLQECQGSQFKQTFPDVDYAFFGYNILKGYPLSVGHDPGFTYPIFDVDYSKGKQSADCKYSIPEGLVVVADVSCVTSFSSTTVQNKYEFSKSLSVSASVRGGGWGVSFSASAGYKESSSQMSTGESVFILSTAKCTYYFSKFITEKPPRFSEAFLSWVDKLKRTDAREIYFNFFETYGTHFPTYTTFGSRFTYEHKMNSKLFQSKREKGVNVAVEASYSGLFSVGGGINMDSSQQEAASDFSNSVETKTITVGAPPPANGDAMTWASTVKDSPVPMEYKLLSIENLFSEHYMKHLKIDYEKIAGNIKRFKLDYCKYLRDLGEIDSCDNLTPGIMLTRTRLFDHYKSRALSTFGECIDLCLQNINCEAVTFCKTCSEYERTCYMYKNINGHTVSGAGSDDWESAVFPSKINDILNFENTNIIGVPRSSESKTETVTSKNECKNLCINDAHCVAFTFCTCPDVKIKCHLYAGNRINEMINKQGSTTSFISNRAEEPNANISQNTNSTIEPAATELPTQTSTSQPTLI</sequence>
<evidence type="ECO:0000256" key="3">
    <source>
        <dbReference type="ARBA" id="ARBA00022525"/>
    </source>
</evidence>
<keyword evidence="7" id="KW-0812">Transmembrane</keyword>
<feature type="domain" description="Apple" evidence="8">
    <location>
        <begin position="557"/>
        <end position="641"/>
    </location>
</feature>
<dbReference type="SUPFAM" id="SSF57414">
    <property type="entry name" value="Hairpin loop containing domain-like"/>
    <property type="match status" value="1"/>
</dbReference>
<dbReference type="EMBL" id="UYJE01002920">
    <property type="protein sequence ID" value="VDI14932.1"/>
    <property type="molecule type" value="Genomic_DNA"/>
</dbReference>
<evidence type="ECO:0000256" key="6">
    <source>
        <dbReference type="SAM" id="MobiDB-lite"/>
    </source>
</evidence>
<dbReference type="Gene3D" id="3.50.4.10">
    <property type="entry name" value="Hepatocyte Growth Factor"/>
    <property type="match status" value="1"/>
</dbReference>
<evidence type="ECO:0000256" key="2">
    <source>
        <dbReference type="ARBA" id="ARBA00004613"/>
    </source>
</evidence>
<dbReference type="Proteomes" id="UP000596742">
    <property type="component" value="Unassembled WGS sequence"/>
</dbReference>
<gene>
    <name evidence="10" type="ORF">MGAL_10B004264</name>
</gene>
<accession>A0A8B6D849</accession>
<evidence type="ECO:0000256" key="4">
    <source>
        <dbReference type="ARBA" id="ARBA00023136"/>
    </source>
</evidence>
<protein>
    <recommendedName>
        <fullName evidence="12">MACPF domain-containing protein</fullName>
    </recommendedName>
</protein>
<feature type="domain" description="MACPF" evidence="9">
    <location>
        <begin position="151"/>
        <end position="467"/>
    </location>
</feature>
<evidence type="ECO:0000313" key="11">
    <source>
        <dbReference type="Proteomes" id="UP000596742"/>
    </source>
</evidence>
<keyword evidence="7" id="KW-1133">Transmembrane helix</keyword>
<name>A0A8B6D849_MYTGA</name>
<evidence type="ECO:0000313" key="10">
    <source>
        <dbReference type="EMBL" id="VDI14932.1"/>
    </source>
</evidence>
<evidence type="ECO:0008006" key="12">
    <source>
        <dbReference type="Google" id="ProtNLM"/>
    </source>
</evidence>
<evidence type="ECO:0000256" key="7">
    <source>
        <dbReference type="SAM" id="Phobius"/>
    </source>
</evidence>
<dbReference type="InterPro" id="IPR003609">
    <property type="entry name" value="Pan_app"/>
</dbReference>
<feature type="compositionally biased region" description="Polar residues" evidence="6">
    <location>
        <begin position="646"/>
        <end position="656"/>
    </location>
</feature>
<evidence type="ECO:0000259" key="8">
    <source>
        <dbReference type="PROSITE" id="PS50948"/>
    </source>
</evidence>
<dbReference type="SMART" id="SM00473">
    <property type="entry name" value="PAN_AP"/>
    <property type="match status" value="2"/>
</dbReference>
<dbReference type="InterPro" id="IPR020863">
    <property type="entry name" value="MACPF_CS"/>
</dbReference>
<reference evidence="10" key="1">
    <citation type="submission" date="2018-11" db="EMBL/GenBank/DDBJ databases">
        <authorList>
            <person name="Alioto T."/>
            <person name="Alioto T."/>
        </authorList>
    </citation>
    <scope>NUCLEOTIDE SEQUENCE</scope>
</reference>
<dbReference type="InterPro" id="IPR020864">
    <property type="entry name" value="MACPF"/>
</dbReference>
<dbReference type="OrthoDB" id="6153340at2759"/>
<evidence type="ECO:0000259" key="9">
    <source>
        <dbReference type="PROSITE" id="PS51412"/>
    </source>
</evidence>
<keyword evidence="4 7" id="KW-0472">Membrane</keyword>